<evidence type="ECO:0000313" key="4">
    <source>
        <dbReference type="EMBL" id="KAG7087152.1"/>
    </source>
</evidence>
<evidence type="ECO:0000259" key="3">
    <source>
        <dbReference type="PROSITE" id="PS50118"/>
    </source>
</evidence>
<evidence type="ECO:0000256" key="2">
    <source>
        <dbReference type="SAM" id="MobiDB-lite"/>
    </source>
</evidence>
<keyword evidence="1" id="KW-0539">Nucleus</keyword>
<reference evidence="4" key="1">
    <citation type="journal article" date="2021" name="Genome Biol. Evol.">
        <title>The assembled and annotated genome of the fairy-ring fungus Marasmius oreades.</title>
        <authorList>
            <person name="Hiltunen M."/>
            <person name="Ament-Velasquez S.L."/>
            <person name="Johannesson H."/>
        </authorList>
    </citation>
    <scope>NUCLEOTIDE SEQUENCE</scope>
    <source>
        <strain evidence="4">03SP1</strain>
    </source>
</reference>
<dbReference type="RefSeq" id="XP_043003623.1">
    <property type="nucleotide sequence ID" value="XM_043158279.1"/>
</dbReference>
<dbReference type="GeneID" id="66082207"/>
<dbReference type="AlphaFoldDB" id="A0A9P7ULP2"/>
<dbReference type="EMBL" id="CM032189">
    <property type="protein sequence ID" value="KAG7087152.1"/>
    <property type="molecule type" value="Genomic_DNA"/>
</dbReference>
<keyword evidence="1" id="KW-0238">DNA-binding</keyword>
<dbReference type="Gene3D" id="1.10.30.10">
    <property type="entry name" value="High mobility group box domain"/>
    <property type="match status" value="1"/>
</dbReference>
<dbReference type="Proteomes" id="UP001049176">
    <property type="component" value="Chromosome 9"/>
</dbReference>
<organism evidence="4 5">
    <name type="scientific">Marasmius oreades</name>
    <name type="common">fairy-ring Marasmius</name>
    <dbReference type="NCBI Taxonomy" id="181124"/>
    <lineage>
        <taxon>Eukaryota</taxon>
        <taxon>Fungi</taxon>
        <taxon>Dikarya</taxon>
        <taxon>Basidiomycota</taxon>
        <taxon>Agaricomycotina</taxon>
        <taxon>Agaricomycetes</taxon>
        <taxon>Agaricomycetidae</taxon>
        <taxon>Agaricales</taxon>
        <taxon>Marasmiineae</taxon>
        <taxon>Marasmiaceae</taxon>
        <taxon>Marasmius</taxon>
    </lineage>
</organism>
<protein>
    <recommendedName>
        <fullName evidence="3">HMG box domain-containing protein</fullName>
    </recommendedName>
</protein>
<sequence>MEMESGNGALIPSSSTMVPFQEPTQRVPRPRNKFMILRQEIGKAFKGLGLSQQDISTLTSSMWDFVKRKGMDMYWSQKVDQEHEEHQHLYPHYKFAPQKSSTGKGKQLRGKGKQKQLDTIIEETSNEPPSYYSYPSPISVPPSNPNSGTVTPVPQVGTSGMNYPAPIDFFVNLNPSDFSLSRSADYDCLFVSMSSTSTSNIASGSHTSSYL</sequence>
<dbReference type="PROSITE" id="PS50118">
    <property type="entry name" value="HMG_BOX_2"/>
    <property type="match status" value="1"/>
</dbReference>
<dbReference type="KEGG" id="more:E1B28_013132"/>
<feature type="region of interest" description="Disordered" evidence="2">
    <location>
        <begin position="95"/>
        <end position="114"/>
    </location>
</feature>
<gene>
    <name evidence="4" type="ORF">E1B28_013132</name>
</gene>
<dbReference type="OrthoDB" id="6247875at2759"/>
<comment type="caution">
    <text evidence="4">The sequence shown here is derived from an EMBL/GenBank/DDBJ whole genome shotgun (WGS) entry which is preliminary data.</text>
</comment>
<feature type="domain" description="HMG box" evidence="3">
    <location>
        <begin position="27"/>
        <end position="94"/>
    </location>
</feature>
<dbReference type="GO" id="GO:0003677">
    <property type="term" value="F:DNA binding"/>
    <property type="evidence" value="ECO:0007669"/>
    <property type="project" value="UniProtKB-UniRule"/>
</dbReference>
<evidence type="ECO:0000313" key="5">
    <source>
        <dbReference type="Proteomes" id="UP001049176"/>
    </source>
</evidence>
<dbReference type="InterPro" id="IPR009071">
    <property type="entry name" value="HMG_box_dom"/>
</dbReference>
<accession>A0A9P7ULP2</accession>
<evidence type="ECO:0000256" key="1">
    <source>
        <dbReference type="PROSITE-ProRule" id="PRU00267"/>
    </source>
</evidence>
<name>A0A9P7ULP2_9AGAR</name>
<proteinExistence type="predicted"/>
<dbReference type="SUPFAM" id="SSF47095">
    <property type="entry name" value="HMG-box"/>
    <property type="match status" value="1"/>
</dbReference>
<dbReference type="InterPro" id="IPR036910">
    <property type="entry name" value="HMG_box_dom_sf"/>
</dbReference>
<keyword evidence="5" id="KW-1185">Reference proteome</keyword>
<feature type="compositionally biased region" description="Polar residues" evidence="2">
    <location>
        <begin position="12"/>
        <end position="24"/>
    </location>
</feature>
<dbReference type="GO" id="GO:0005634">
    <property type="term" value="C:nucleus"/>
    <property type="evidence" value="ECO:0007669"/>
    <property type="project" value="UniProtKB-UniRule"/>
</dbReference>
<feature type="region of interest" description="Disordered" evidence="2">
    <location>
        <begin position="1"/>
        <end position="26"/>
    </location>
</feature>
<feature type="DNA-binding region" description="HMG box" evidence="1">
    <location>
        <begin position="27"/>
        <end position="94"/>
    </location>
</feature>